<dbReference type="PATRIC" id="fig|1195236.3.peg.4968"/>
<gene>
    <name evidence="1" type="ORF">CTER_4780</name>
</gene>
<protein>
    <recommendedName>
        <fullName evidence="3">Spo0E like sporulation regulatory protein</fullName>
    </recommendedName>
</protein>
<organism evidence="1 2">
    <name type="scientific">Ruminiclostridium cellobioparum subsp. termitidis CT1112</name>
    <dbReference type="NCBI Taxonomy" id="1195236"/>
    <lineage>
        <taxon>Bacteria</taxon>
        <taxon>Bacillati</taxon>
        <taxon>Bacillota</taxon>
        <taxon>Clostridia</taxon>
        <taxon>Eubacteriales</taxon>
        <taxon>Oscillospiraceae</taxon>
        <taxon>Ruminiclostridium</taxon>
    </lineage>
</organism>
<name>S0FG11_RUMCE</name>
<reference evidence="1 2" key="1">
    <citation type="journal article" date="2013" name="Genome Announc.">
        <title>Draft Genome Sequence of the Cellulolytic, Mesophilic, Anaerobic Bacterium Clostridium termitidis Strain CT1112 (DSM 5398).</title>
        <authorList>
            <person name="Lal S."/>
            <person name="Ramachandran U."/>
            <person name="Zhang X."/>
            <person name="Munir R."/>
            <person name="Sparling R."/>
            <person name="Levin D.B."/>
        </authorList>
    </citation>
    <scope>NUCLEOTIDE SEQUENCE [LARGE SCALE GENOMIC DNA]</scope>
    <source>
        <strain evidence="1 2">CT1112</strain>
    </source>
</reference>
<accession>S0FG11</accession>
<proteinExistence type="predicted"/>
<dbReference type="EMBL" id="AORV01000065">
    <property type="protein sequence ID" value="EMS69747.1"/>
    <property type="molecule type" value="Genomic_DNA"/>
</dbReference>
<keyword evidence="2" id="KW-1185">Reference proteome</keyword>
<comment type="caution">
    <text evidence="1">The sequence shown here is derived from an EMBL/GenBank/DDBJ whole genome shotgun (WGS) entry which is preliminary data.</text>
</comment>
<evidence type="ECO:0000313" key="2">
    <source>
        <dbReference type="Proteomes" id="UP000014155"/>
    </source>
</evidence>
<dbReference type="AlphaFoldDB" id="S0FG11"/>
<sequence length="54" mass="6590">MTKVNKKLNDEIQELREKLHDYIDKKGINDEPELRAINNRLDELIVQWVKELYH</sequence>
<dbReference type="Gene3D" id="4.10.280.10">
    <property type="entry name" value="Helix-loop-helix DNA-binding domain"/>
    <property type="match status" value="1"/>
</dbReference>
<dbReference type="InterPro" id="IPR037208">
    <property type="entry name" value="Spo0E-like_sf"/>
</dbReference>
<dbReference type="GO" id="GO:0043937">
    <property type="term" value="P:regulation of sporulation"/>
    <property type="evidence" value="ECO:0007669"/>
    <property type="project" value="InterPro"/>
</dbReference>
<dbReference type="RefSeq" id="WP_004630089.1">
    <property type="nucleotide sequence ID" value="NZ_AORV01000065.1"/>
</dbReference>
<dbReference type="InterPro" id="IPR018540">
    <property type="entry name" value="Spo0E-like"/>
</dbReference>
<evidence type="ECO:0008006" key="3">
    <source>
        <dbReference type="Google" id="ProtNLM"/>
    </source>
</evidence>
<evidence type="ECO:0000313" key="1">
    <source>
        <dbReference type="EMBL" id="EMS69747.1"/>
    </source>
</evidence>
<dbReference type="SUPFAM" id="SSF140500">
    <property type="entry name" value="BAS1536-like"/>
    <property type="match status" value="1"/>
</dbReference>
<dbReference type="Proteomes" id="UP000014155">
    <property type="component" value="Unassembled WGS sequence"/>
</dbReference>
<dbReference type="InterPro" id="IPR036638">
    <property type="entry name" value="HLH_DNA-bd_sf"/>
</dbReference>
<dbReference type="GO" id="GO:0046983">
    <property type="term" value="F:protein dimerization activity"/>
    <property type="evidence" value="ECO:0007669"/>
    <property type="project" value="InterPro"/>
</dbReference>
<dbReference type="Pfam" id="PF09388">
    <property type="entry name" value="SpoOE-like"/>
    <property type="match status" value="1"/>
</dbReference>